<dbReference type="CDD" id="cd07438">
    <property type="entry name" value="PHP_HisPPase_AMP"/>
    <property type="match status" value="1"/>
</dbReference>
<dbReference type="Gene3D" id="3.20.20.140">
    <property type="entry name" value="Metal-dependent hydrolases"/>
    <property type="match status" value="1"/>
</dbReference>
<dbReference type="GO" id="GO:0035312">
    <property type="term" value="F:5'-3' DNA exonuclease activity"/>
    <property type="evidence" value="ECO:0007669"/>
    <property type="project" value="TreeGrafter"/>
</dbReference>
<dbReference type="SUPFAM" id="SSF89550">
    <property type="entry name" value="PHP domain-like"/>
    <property type="match status" value="1"/>
</dbReference>
<dbReference type="InterPro" id="IPR016195">
    <property type="entry name" value="Pol/histidinol_Pase-like"/>
</dbReference>
<protein>
    <submittedName>
        <fullName evidence="2">Phosphoesterase</fullName>
    </submittedName>
</protein>
<dbReference type="InterPro" id="IPR004013">
    <property type="entry name" value="PHP_dom"/>
</dbReference>
<dbReference type="PANTHER" id="PTHR42924">
    <property type="entry name" value="EXONUCLEASE"/>
    <property type="match status" value="1"/>
</dbReference>
<dbReference type="EMBL" id="CP011801">
    <property type="protein sequence ID" value="ALA57862.1"/>
    <property type="molecule type" value="Genomic_DNA"/>
</dbReference>
<gene>
    <name evidence="2" type="primary">trpH</name>
    <name evidence="2" type="ORF">NITMOv2_1435</name>
</gene>
<dbReference type="InterPro" id="IPR003141">
    <property type="entry name" value="Pol/His_phosphatase_N"/>
</dbReference>
<dbReference type="STRING" id="42253.NITMOv2_1435"/>
<sequence>MSRLDLHLHTTHSDGSLAPVEVVNLAHKAGVTALAITDHDITTAIPEATEAGRTLGIEVIPGIEISSLLGDSELHVLGYFLNWRDPLLHERLVTLRESRHRRNPMIVERLQALGIDITYDEVRAVAGSDSVGRPHIARVLMDKGVVTSAKEAFDRFLANGKPAYVPRDLPAPSEAIRWIKDAQGLAVLAHPTWVKTTEDSTLASLAKQLKADGLDGIEVHYSTHTPRQTREFLSLAKQADLLVTGGSDFHGVTKPDIEVGVGKGELYVPDHLLHKLKNAAARL</sequence>
<dbReference type="AlphaFoldDB" id="A0A0K2GB99"/>
<reference evidence="2 3" key="1">
    <citation type="journal article" date="2015" name="Proc. Natl. Acad. Sci. U.S.A.">
        <title>Expanded metabolic versatility of ubiquitous nitrite-oxidizing bacteria from the genus Nitrospira.</title>
        <authorList>
            <person name="Koch H."/>
            <person name="Lucker S."/>
            <person name="Albertsen M."/>
            <person name="Kitzinger K."/>
            <person name="Herbold C."/>
            <person name="Spieck E."/>
            <person name="Nielsen P.H."/>
            <person name="Wagner M."/>
            <person name="Daims H."/>
        </authorList>
    </citation>
    <scope>NUCLEOTIDE SEQUENCE [LARGE SCALE GENOMIC DNA]</scope>
    <source>
        <strain evidence="2 3">NSP M-1</strain>
    </source>
</reference>
<dbReference type="Proteomes" id="UP000069205">
    <property type="component" value="Chromosome"/>
</dbReference>
<proteinExistence type="predicted"/>
<evidence type="ECO:0000313" key="2">
    <source>
        <dbReference type="EMBL" id="ALA57862.1"/>
    </source>
</evidence>
<dbReference type="KEGG" id="nmv:NITMOv2_1435"/>
<evidence type="ECO:0000259" key="1">
    <source>
        <dbReference type="SMART" id="SM00481"/>
    </source>
</evidence>
<evidence type="ECO:0000313" key="3">
    <source>
        <dbReference type="Proteomes" id="UP000069205"/>
    </source>
</evidence>
<dbReference type="Pfam" id="PF02811">
    <property type="entry name" value="PHP"/>
    <property type="match status" value="1"/>
</dbReference>
<organism evidence="2 3">
    <name type="scientific">Nitrospira moscoviensis</name>
    <dbReference type="NCBI Taxonomy" id="42253"/>
    <lineage>
        <taxon>Bacteria</taxon>
        <taxon>Pseudomonadati</taxon>
        <taxon>Nitrospirota</taxon>
        <taxon>Nitrospiria</taxon>
        <taxon>Nitrospirales</taxon>
        <taxon>Nitrospiraceae</taxon>
        <taxon>Nitrospira</taxon>
    </lineage>
</organism>
<dbReference type="OrthoDB" id="9804333at2"/>
<dbReference type="GO" id="GO:0004534">
    <property type="term" value="F:5'-3' RNA exonuclease activity"/>
    <property type="evidence" value="ECO:0007669"/>
    <property type="project" value="TreeGrafter"/>
</dbReference>
<keyword evidence="3" id="KW-1185">Reference proteome</keyword>
<name>A0A0K2GB99_NITMO</name>
<dbReference type="SMART" id="SM00481">
    <property type="entry name" value="POLIIIAc"/>
    <property type="match status" value="1"/>
</dbReference>
<dbReference type="RefSeq" id="WP_053379107.1">
    <property type="nucleotide sequence ID" value="NZ_CP011801.1"/>
</dbReference>
<dbReference type="PANTHER" id="PTHR42924:SF3">
    <property type="entry name" value="POLYMERASE_HISTIDINOL PHOSPHATASE N-TERMINAL DOMAIN-CONTAINING PROTEIN"/>
    <property type="match status" value="1"/>
</dbReference>
<dbReference type="InterPro" id="IPR052018">
    <property type="entry name" value="PHP_domain"/>
</dbReference>
<feature type="domain" description="Polymerase/histidinol phosphatase N-terminal" evidence="1">
    <location>
        <begin position="4"/>
        <end position="69"/>
    </location>
</feature>
<dbReference type="PATRIC" id="fig|42253.5.peg.1404"/>
<dbReference type="Gene3D" id="1.10.150.650">
    <property type="match status" value="1"/>
</dbReference>
<accession>A0A0K2GB99</accession>